<dbReference type="AlphaFoldDB" id="A0A381Y5G3"/>
<feature type="non-terminal residue" evidence="1">
    <location>
        <position position="1"/>
    </location>
</feature>
<evidence type="ECO:0000313" key="1">
    <source>
        <dbReference type="EMBL" id="SVA71891.1"/>
    </source>
</evidence>
<protein>
    <submittedName>
        <fullName evidence="1">Uncharacterized protein</fullName>
    </submittedName>
</protein>
<gene>
    <name evidence="1" type="ORF">METZ01_LOCUS124745</name>
</gene>
<accession>A0A381Y5G3</accession>
<sequence>VTSSGITQFPTIVFSPVRRTFVKLYIPFEQLLVVAEKIID</sequence>
<organism evidence="1">
    <name type="scientific">marine metagenome</name>
    <dbReference type="NCBI Taxonomy" id="408172"/>
    <lineage>
        <taxon>unclassified sequences</taxon>
        <taxon>metagenomes</taxon>
        <taxon>ecological metagenomes</taxon>
    </lineage>
</organism>
<proteinExistence type="predicted"/>
<name>A0A381Y5G3_9ZZZZ</name>
<reference evidence="1" key="1">
    <citation type="submission" date="2018-05" db="EMBL/GenBank/DDBJ databases">
        <authorList>
            <person name="Lanie J.A."/>
            <person name="Ng W.-L."/>
            <person name="Kazmierczak K.M."/>
            <person name="Andrzejewski T.M."/>
            <person name="Davidsen T.M."/>
            <person name="Wayne K.J."/>
            <person name="Tettelin H."/>
            <person name="Glass J.I."/>
            <person name="Rusch D."/>
            <person name="Podicherti R."/>
            <person name="Tsui H.-C.T."/>
            <person name="Winkler M.E."/>
        </authorList>
    </citation>
    <scope>NUCLEOTIDE SEQUENCE</scope>
</reference>
<dbReference type="EMBL" id="UINC01017366">
    <property type="protein sequence ID" value="SVA71891.1"/>
    <property type="molecule type" value="Genomic_DNA"/>
</dbReference>